<dbReference type="PANTHER" id="PTHR48207:SF3">
    <property type="entry name" value="SUCCINATE--HYDROXYMETHYLGLUTARATE COA-TRANSFERASE"/>
    <property type="match status" value="1"/>
</dbReference>
<dbReference type="Gene3D" id="3.30.1540.10">
    <property type="entry name" value="formyl-coa transferase, domain 3"/>
    <property type="match status" value="1"/>
</dbReference>
<comment type="caution">
    <text evidence="2">The sequence shown here is derived from an EMBL/GenBank/DDBJ whole genome shotgun (WGS) entry which is preliminary data.</text>
</comment>
<sequence>MTAPRPLEGIRVLEMGQLLAGPFAGCMLGYFGAEVIKIEPPGGDPLRNWRVLRDGTSLWWYSLARNKKSVTIDLQTPRGRELAKQLACQCDVLIENFKPGTMEKWGLGPDDLKALRPELIYTRVSGYGQTGPYSSKPGFASVCEAIGGLRHVNGFPDRPPVRPNLSLGDTLAGMHAVLGVLLALIARGRTGSGQAVDVAIYESVFNLMEGIVPEYDGAGVVRGPSGSTLTGIVPSNTYICADGKYVVIGANGDSLFQRLMRALGRPDMAEDPRFANNAGRVQHEKEIDDVISAWTRANESTVVLKALDDASVPGGPIYSVADMASDPHFQARELFEPVDIDGQSLKIPAILPKLSATPGATQWAGPKLGEHTDEVLETLLALDASERDALRAKQVI</sequence>
<dbReference type="RefSeq" id="WP_184334953.1">
    <property type="nucleotide sequence ID" value="NZ_JACHHZ010000005.1"/>
</dbReference>
<organism evidence="2 3">
    <name type="scientific">Povalibacter uvarum</name>
    <dbReference type="NCBI Taxonomy" id="732238"/>
    <lineage>
        <taxon>Bacteria</taxon>
        <taxon>Pseudomonadati</taxon>
        <taxon>Pseudomonadota</taxon>
        <taxon>Gammaproteobacteria</taxon>
        <taxon>Steroidobacterales</taxon>
        <taxon>Steroidobacteraceae</taxon>
        <taxon>Povalibacter</taxon>
    </lineage>
</organism>
<keyword evidence="1 2" id="KW-0808">Transferase</keyword>
<gene>
    <name evidence="2" type="ORF">HNQ60_004490</name>
</gene>
<dbReference type="InterPro" id="IPR050483">
    <property type="entry name" value="CoA-transferase_III_domain"/>
</dbReference>
<name>A0A841HTR4_9GAMM</name>
<dbReference type="InterPro" id="IPR044855">
    <property type="entry name" value="CoA-Trfase_III_dom3_sf"/>
</dbReference>
<reference evidence="2 3" key="1">
    <citation type="submission" date="2020-08" db="EMBL/GenBank/DDBJ databases">
        <title>Genomic Encyclopedia of Type Strains, Phase IV (KMG-IV): sequencing the most valuable type-strain genomes for metagenomic binning, comparative biology and taxonomic classification.</title>
        <authorList>
            <person name="Goeker M."/>
        </authorList>
    </citation>
    <scope>NUCLEOTIDE SEQUENCE [LARGE SCALE GENOMIC DNA]</scope>
    <source>
        <strain evidence="2 3">DSM 26723</strain>
    </source>
</reference>
<evidence type="ECO:0000256" key="1">
    <source>
        <dbReference type="ARBA" id="ARBA00022679"/>
    </source>
</evidence>
<dbReference type="InterPro" id="IPR003673">
    <property type="entry name" value="CoA-Trfase_fam_III"/>
</dbReference>
<protein>
    <submittedName>
        <fullName evidence="2">Crotonobetainyl-CoA:carnitine CoA-transferase CaiB-like acyl-CoA transferase</fullName>
    </submittedName>
</protein>
<proteinExistence type="predicted"/>
<dbReference type="Proteomes" id="UP000588068">
    <property type="component" value="Unassembled WGS sequence"/>
</dbReference>
<dbReference type="AlphaFoldDB" id="A0A841HTR4"/>
<dbReference type="GO" id="GO:0008410">
    <property type="term" value="F:CoA-transferase activity"/>
    <property type="evidence" value="ECO:0007669"/>
    <property type="project" value="TreeGrafter"/>
</dbReference>
<keyword evidence="3" id="KW-1185">Reference proteome</keyword>
<dbReference type="Pfam" id="PF02515">
    <property type="entry name" value="CoA_transf_3"/>
    <property type="match status" value="1"/>
</dbReference>
<evidence type="ECO:0000313" key="2">
    <source>
        <dbReference type="EMBL" id="MBB6095600.1"/>
    </source>
</evidence>
<evidence type="ECO:0000313" key="3">
    <source>
        <dbReference type="Proteomes" id="UP000588068"/>
    </source>
</evidence>
<accession>A0A841HTR4</accession>
<dbReference type="SUPFAM" id="SSF89796">
    <property type="entry name" value="CoA-transferase family III (CaiB/BaiF)"/>
    <property type="match status" value="1"/>
</dbReference>
<dbReference type="Gene3D" id="3.40.50.10540">
    <property type="entry name" value="Crotonobetainyl-coa:carnitine coa-transferase, domain 1"/>
    <property type="match status" value="1"/>
</dbReference>
<dbReference type="PANTHER" id="PTHR48207">
    <property type="entry name" value="SUCCINATE--HYDROXYMETHYLGLUTARATE COA-TRANSFERASE"/>
    <property type="match status" value="1"/>
</dbReference>
<dbReference type="InterPro" id="IPR023606">
    <property type="entry name" value="CoA-Trfase_III_dom_1_sf"/>
</dbReference>
<dbReference type="EMBL" id="JACHHZ010000005">
    <property type="protein sequence ID" value="MBB6095600.1"/>
    <property type="molecule type" value="Genomic_DNA"/>
</dbReference>